<name>A0A0G1CLL0_9BACT</name>
<organism evidence="1 2">
    <name type="scientific">Candidatus Gottesmanbacteria bacterium GW2011_GWB1_43_11</name>
    <dbReference type="NCBI Taxonomy" id="1618446"/>
    <lineage>
        <taxon>Bacteria</taxon>
        <taxon>Candidatus Gottesmaniibacteriota</taxon>
    </lineage>
</organism>
<protein>
    <submittedName>
        <fullName evidence="1">Uncharacterized protein</fullName>
    </submittedName>
</protein>
<dbReference type="Proteomes" id="UP000034050">
    <property type="component" value="Unassembled WGS sequence"/>
</dbReference>
<dbReference type="STRING" id="1618446.UV61_C0011G0042"/>
<gene>
    <name evidence="1" type="ORF">UV61_C0011G0042</name>
</gene>
<reference evidence="1 2" key="1">
    <citation type="journal article" date="2015" name="Nature">
        <title>rRNA introns, odd ribosomes, and small enigmatic genomes across a large radiation of phyla.</title>
        <authorList>
            <person name="Brown C.T."/>
            <person name="Hug L.A."/>
            <person name="Thomas B.C."/>
            <person name="Sharon I."/>
            <person name="Castelle C.J."/>
            <person name="Singh A."/>
            <person name="Wilkins M.J."/>
            <person name="Williams K.H."/>
            <person name="Banfield J.F."/>
        </authorList>
    </citation>
    <scope>NUCLEOTIDE SEQUENCE [LARGE SCALE GENOMIC DNA]</scope>
</reference>
<accession>A0A0G1CLL0</accession>
<sequence length="46" mass="5771">MEEKKWTGGQEFIAWSDKMLQMIREIRQIDREQRQIYSRSIKLERK</sequence>
<evidence type="ECO:0000313" key="1">
    <source>
        <dbReference type="EMBL" id="KKS86394.1"/>
    </source>
</evidence>
<dbReference type="AlphaFoldDB" id="A0A0G1CLL0"/>
<proteinExistence type="predicted"/>
<comment type="caution">
    <text evidence="1">The sequence shown here is derived from an EMBL/GenBank/DDBJ whole genome shotgun (WGS) entry which is preliminary data.</text>
</comment>
<dbReference type="EMBL" id="LCFD01000011">
    <property type="protein sequence ID" value="KKS86394.1"/>
    <property type="molecule type" value="Genomic_DNA"/>
</dbReference>
<evidence type="ECO:0000313" key="2">
    <source>
        <dbReference type="Proteomes" id="UP000034050"/>
    </source>
</evidence>